<evidence type="ECO:0000256" key="8">
    <source>
        <dbReference type="ARBA" id="ARBA00022692"/>
    </source>
</evidence>
<dbReference type="PANTHER" id="PTHR13036:SF0">
    <property type="entry name" value="CHITOBIOSYLDIPHOSPHODOLICHOL BETA-MANNOSYLTRANSFERASE"/>
    <property type="match status" value="1"/>
</dbReference>
<dbReference type="FunFam" id="3.40.50.2000:FF:000109">
    <property type="entry name" value="Chitobiosyldiphosphodolichol beta-mannosyltransferase"/>
    <property type="match status" value="1"/>
</dbReference>
<evidence type="ECO:0000256" key="17">
    <source>
        <dbReference type="ARBA" id="ARBA00056362"/>
    </source>
</evidence>
<evidence type="ECO:0000256" key="20">
    <source>
        <dbReference type="SAM" id="Phobius"/>
    </source>
</evidence>
<evidence type="ECO:0000256" key="19">
    <source>
        <dbReference type="ARBA" id="ARBA00082785"/>
    </source>
</evidence>
<name>A0A0C9RIE8_9HYME</name>
<comment type="pathway">
    <text evidence="2">Protein modification; protein glycosylation.</text>
</comment>
<evidence type="ECO:0000256" key="13">
    <source>
        <dbReference type="ARBA" id="ARBA00031434"/>
    </source>
</evidence>
<reference evidence="22" key="1">
    <citation type="submission" date="2015-01" db="EMBL/GenBank/DDBJ databases">
        <title>Transcriptome Assembly of Fopius arisanus.</title>
        <authorList>
            <person name="Geib S."/>
        </authorList>
    </citation>
    <scope>NUCLEOTIDE SEQUENCE</scope>
</reference>
<dbReference type="PANTHER" id="PTHR13036">
    <property type="entry name" value="BETA1,4 MANNOSYLTRANSFERASE"/>
    <property type="match status" value="1"/>
</dbReference>
<evidence type="ECO:0000313" key="22">
    <source>
        <dbReference type="EMBL" id="JAG82764.1"/>
    </source>
</evidence>
<dbReference type="EMBL" id="GBYB01012997">
    <property type="protein sequence ID" value="JAG82764.1"/>
    <property type="molecule type" value="Transcribed_RNA"/>
</dbReference>
<evidence type="ECO:0000256" key="11">
    <source>
        <dbReference type="ARBA" id="ARBA00022989"/>
    </source>
</evidence>
<evidence type="ECO:0000313" key="24">
    <source>
        <dbReference type="RefSeq" id="XP_011310322.1"/>
    </source>
</evidence>
<evidence type="ECO:0000256" key="6">
    <source>
        <dbReference type="ARBA" id="ARBA00022676"/>
    </source>
</evidence>
<protein>
    <recommendedName>
        <fullName evidence="4">Chitobiosyldiphosphodolichol beta-mannosyltransferase</fullName>
        <ecNumber evidence="3">2.4.1.142</ecNumber>
    </recommendedName>
    <alternativeName>
        <fullName evidence="19">Asparagine-linked glycosylation protein 1 homolog</fullName>
    </alternativeName>
    <alternativeName>
        <fullName evidence="14">Beta-1,4-mannosyltransferase</fullName>
    </alternativeName>
    <alternativeName>
        <fullName evidence="15">GDP-Man:GlcNAc2-PP-dolichol mannosyltransferase</fullName>
    </alternativeName>
    <alternativeName>
        <fullName evidence="13">GDP-mannose-dolichol diphosphochitobiose mannosyltransferase</fullName>
    </alternativeName>
</protein>
<feature type="transmembrane region" description="Helical" evidence="20">
    <location>
        <begin position="6"/>
        <end position="23"/>
    </location>
</feature>
<accession>A0A9R1TIN4</accession>
<reference evidence="24" key="2">
    <citation type="submission" date="2025-04" db="UniProtKB">
        <authorList>
            <consortium name="RefSeq"/>
        </authorList>
    </citation>
    <scope>IDENTIFICATION</scope>
    <source>
        <strain evidence="24">USDA-PBARC FA_bdor</strain>
        <tissue evidence="24">Whole organism</tissue>
    </source>
</reference>
<accession>A0A0C9RIE8</accession>
<evidence type="ECO:0000256" key="1">
    <source>
        <dbReference type="ARBA" id="ARBA00004389"/>
    </source>
</evidence>
<evidence type="ECO:0000256" key="7">
    <source>
        <dbReference type="ARBA" id="ARBA00022679"/>
    </source>
</evidence>
<dbReference type="KEGG" id="fas:105270827"/>
<keyword evidence="7" id="KW-0808">Transferase</keyword>
<dbReference type="EC" id="2.4.1.142" evidence="3"/>
<dbReference type="InterPro" id="IPR001296">
    <property type="entry name" value="Glyco_trans_1"/>
</dbReference>
<comment type="function">
    <text evidence="17">Mannosyltransferase that operates in the biosynthetic pathway of dolichol-linked oligosaccharides, the glycan precursors employed in protein asparagine (N)-glycosylation. The assembly of dolichol-linked oligosaccharides begins on the cytosolic side of the endoplasmic reticulum membrane and finishes in its lumen. The sequential addition of sugars to dolichol pyrophosphate produces dolichol-linked oligosaccharides containing fourteen sugars, including two GlcNAcs, nine mannoses and three glucoses. Once assembled, the oligosaccharide is transferred from the lipid to nascent proteins by oligosaccharyltransferases. Catalyzes, on the cytoplasmic face of the endoplasmic reticulum, the addition of the first mannose residues to the dolichol-linked oligosaccharide chain, to produce Man1GlcNAc(2)-PP-dolichol core oligosaccharide. Man1GlcNAc(2)-PP-dolichol is a substrate for ALG2, the following enzyme in the biosynthetic pathway.</text>
</comment>
<dbReference type="GO" id="GO:0004578">
    <property type="term" value="F:chitobiosyldiphosphodolichol beta-mannosyltransferase activity"/>
    <property type="evidence" value="ECO:0007669"/>
    <property type="project" value="UniProtKB-EC"/>
</dbReference>
<organism evidence="22">
    <name type="scientific">Fopius arisanus</name>
    <dbReference type="NCBI Taxonomy" id="64838"/>
    <lineage>
        <taxon>Eukaryota</taxon>
        <taxon>Metazoa</taxon>
        <taxon>Ecdysozoa</taxon>
        <taxon>Arthropoda</taxon>
        <taxon>Hexapoda</taxon>
        <taxon>Insecta</taxon>
        <taxon>Pterygota</taxon>
        <taxon>Neoptera</taxon>
        <taxon>Endopterygota</taxon>
        <taxon>Hymenoptera</taxon>
        <taxon>Apocrita</taxon>
        <taxon>Ichneumonoidea</taxon>
        <taxon>Braconidae</taxon>
        <taxon>Opiinae</taxon>
        <taxon>Fopius</taxon>
    </lineage>
</organism>
<keyword evidence="9" id="KW-0256">Endoplasmic reticulum</keyword>
<evidence type="ECO:0000256" key="9">
    <source>
        <dbReference type="ARBA" id="ARBA00022824"/>
    </source>
</evidence>
<evidence type="ECO:0000256" key="16">
    <source>
        <dbReference type="ARBA" id="ARBA00045071"/>
    </source>
</evidence>
<dbReference type="Proteomes" id="UP000694866">
    <property type="component" value="Unplaced"/>
</dbReference>
<dbReference type="GeneID" id="105270827"/>
<keyword evidence="10" id="KW-0735">Signal-anchor</keyword>
<dbReference type="OrthoDB" id="614844at2759"/>
<evidence type="ECO:0000256" key="10">
    <source>
        <dbReference type="ARBA" id="ARBA00022968"/>
    </source>
</evidence>
<dbReference type="CDD" id="cd03816">
    <property type="entry name" value="GT33_ALG1-like"/>
    <property type="match status" value="1"/>
</dbReference>
<evidence type="ECO:0000259" key="21">
    <source>
        <dbReference type="Pfam" id="PF00534"/>
    </source>
</evidence>
<keyword evidence="8 20" id="KW-0812">Transmembrane</keyword>
<evidence type="ECO:0000256" key="15">
    <source>
        <dbReference type="ARBA" id="ARBA00033088"/>
    </source>
</evidence>
<keyword evidence="5" id="KW-0597">Phosphoprotein</keyword>
<feature type="domain" description="Glycosyl transferase family 1" evidence="21">
    <location>
        <begin position="262"/>
        <end position="416"/>
    </location>
</feature>
<evidence type="ECO:0000256" key="14">
    <source>
        <dbReference type="ARBA" id="ARBA00031566"/>
    </source>
</evidence>
<keyword evidence="12 20" id="KW-0472">Membrane</keyword>
<sequence length="457" mass="53272">MELGLYLILLIPLFLGFVGVLWLRQKKKKKSVCIVVLGDVGRSPRMQYHGISFLKEGFDVEIVGYPGSQPLEDLQRHENVRITYLEPVPEWNDRLPKLLSYVFKTIWQSATLSFELFRNTRSRYLLLQNPPAIPTIPICWLFCRLSTTQFIIDWHNYAYTIMALSIGRENFLVKTTMFIERYFGAKADQNFCVTNAMKEDLQQQWKIKAQVLYDRPPQEFKPIELSEKHNLLVKLSQKYDQFKGTEEGKTILTEMMPHGEIKLKRKRPAFIVSSTSWTEDEDFSVLFQALAEYEIACSAENSNLPDLICVITGKGPLKEFWNKIIELRKWKHVKIITPWLENEDYPKLLASADLGICLHTSSSGLDLPMKVVDMFGCGLPVCAYNYQCLSELVKHEENSLVFTDFKDLSDQLIYWFTKFPNNIEQLERESKFRAELKAFQQMRWHGNWSSVVLPCFN</sequence>
<dbReference type="AlphaFoldDB" id="A0A0C9RIE8"/>
<dbReference type="Gene3D" id="3.40.50.2000">
    <property type="entry name" value="Glycogen Phosphorylase B"/>
    <property type="match status" value="1"/>
</dbReference>
<keyword evidence="6" id="KW-0328">Glycosyltransferase</keyword>
<dbReference type="FunFam" id="3.40.50.2000:FF:000096">
    <property type="entry name" value="ALG1, chitobiosyldiphosphodolichol beta-mannosyltransferase"/>
    <property type="match status" value="1"/>
</dbReference>
<dbReference type="GO" id="GO:0005789">
    <property type="term" value="C:endoplasmic reticulum membrane"/>
    <property type="evidence" value="ECO:0007669"/>
    <property type="project" value="UniProtKB-SubCell"/>
</dbReference>
<keyword evidence="11 20" id="KW-1133">Transmembrane helix</keyword>
<dbReference type="InterPro" id="IPR026051">
    <property type="entry name" value="ALG1-like"/>
</dbReference>
<evidence type="ECO:0000256" key="2">
    <source>
        <dbReference type="ARBA" id="ARBA00004922"/>
    </source>
</evidence>
<comment type="catalytic activity">
    <reaction evidence="16">
        <text>an N,N'-diacetylchitobiosyl-diphospho-di-trans,poly-cis-dolichol + GDP-alpha-D-mannose = a beta-D-Man-(1-&gt;4)-beta-D-GlcNAc-(1-&gt;4)-alpha-D-GlcNAc-diphospho-di-trans,poly-cis-dolichol + GDP + H(+)</text>
        <dbReference type="Rhea" id="RHEA:13865"/>
        <dbReference type="Rhea" id="RHEA-COMP:19510"/>
        <dbReference type="Rhea" id="RHEA-COMP:19511"/>
        <dbReference type="ChEBI" id="CHEBI:15378"/>
        <dbReference type="ChEBI" id="CHEBI:57269"/>
        <dbReference type="ChEBI" id="CHEBI:57527"/>
        <dbReference type="ChEBI" id="CHEBI:58189"/>
        <dbReference type="ChEBI" id="CHEBI:58472"/>
        <dbReference type="EC" id="2.4.1.142"/>
    </reaction>
    <physiologicalReaction direction="left-to-right" evidence="16">
        <dbReference type="Rhea" id="RHEA:13866"/>
    </physiologicalReaction>
</comment>
<dbReference type="CTD" id="56052"/>
<gene>
    <name evidence="22" type="primary">ALG1</name>
    <name evidence="24" type="synonym">Alg1</name>
    <name evidence="22" type="ORF">g.21047</name>
</gene>
<dbReference type="RefSeq" id="XP_011310322.1">
    <property type="nucleotide sequence ID" value="XM_011312020.1"/>
</dbReference>
<dbReference type="Pfam" id="PF00534">
    <property type="entry name" value="Glycos_transf_1"/>
    <property type="match status" value="1"/>
</dbReference>
<dbReference type="SUPFAM" id="SSF53756">
    <property type="entry name" value="UDP-Glycosyltransferase/glycogen phosphorylase"/>
    <property type="match status" value="1"/>
</dbReference>
<proteinExistence type="inferred from homology"/>
<comment type="similarity">
    <text evidence="18">Belongs to the glycosyltransferase group 1 family. Glycosyltransferase 33 subfamily.</text>
</comment>
<comment type="subcellular location">
    <subcellularLocation>
        <location evidence="1">Endoplasmic reticulum membrane</location>
        <topology evidence="1">Single-pass membrane protein</topology>
    </subcellularLocation>
</comment>
<evidence type="ECO:0000313" key="23">
    <source>
        <dbReference type="Proteomes" id="UP000694866"/>
    </source>
</evidence>
<evidence type="ECO:0000256" key="4">
    <source>
        <dbReference type="ARBA" id="ARBA00015841"/>
    </source>
</evidence>
<keyword evidence="23" id="KW-1185">Reference proteome</keyword>
<evidence type="ECO:0000256" key="18">
    <source>
        <dbReference type="ARBA" id="ARBA00061237"/>
    </source>
</evidence>
<evidence type="ECO:0000256" key="3">
    <source>
        <dbReference type="ARBA" id="ARBA00012611"/>
    </source>
</evidence>
<evidence type="ECO:0000256" key="12">
    <source>
        <dbReference type="ARBA" id="ARBA00023136"/>
    </source>
</evidence>
<evidence type="ECO:0000256" key="5">
    <source>
        <dbReference type="ARBA" id="ARBA00022553"/>
    </source>
</evidence>